<reference evidence="2 3" key="1">
    <citation type="submission" date="2016-07" db="EMBL/GenBank/DDBJ databases">
        <title>Pervasive Adenine N6-methylation of Active Genes in Fungi.</title>
        <authorList>
            <consortium name="DOE Joint Genome Institute"/>
            <person name="Mondo S.J."/>
            <person name="Dannebaum R.O."/>
            <person name="Kuo R.C."/>
            <person name="Labutti K."/>
            <person name="Haridas S."/>
            <person name="Kuo A."/>
            <person name="Salamov A."/>
            <person name="Ahrendt S.R."/>
            <person name="Lipzen A."/>
            <person name="Sullivan W."/>
            <person name="Andreopoulos W.B."/>
            <person name="Clum A."/>
            <person name="Lindquist E."/>
            <person name="Daum C."/>
            <person name="Ramamoorthy G.K."/>
            <person name="Gryganskyi A."/>
            <person name="Culley D."/>
            <person name="Magnuson J.K."/>
            <person name="James T.Y."/>
            <person name="O'Malley M.A."/>
            <person name="Stajich J.E."/>
            <person name="Spatafora J.W."/>
            <person name="Visel A."/>
            <person name="Grigoriev I.V."/>
        </authorList>
    </citation>
    <scope>NUCLEOTIDE SEQUENCE [LARGE SCALE GENOMIC DNA]</scope>
    <source>
        <strain evidence="2 3">PL171</strain>
    </source>
</reference>
<keyword evidence="3" id="KW-1185">Reference proteome</keyword>
<comment type="caution">
    <text evidence="2">The sequence shown here is derived from an EMBL/GenBank/DDBJ whole genome shotgun (WGS) entry which is preliminary data.</text>
</comment>
<evidence type="ECO:0008006" key="4">
    <source>
        <dbReference type="Google" id="ProtNLM"/>
    </source>
</evidence>
<dbReference type="EMBL" id="MCFL01000011">
    <property type="protein sequence ID" value="ORZ37668.1"/>
    <property type="molecule type" value="Genomic_DNA"/>
</dbReference>
<gene>
    <name evidence="2" type="ORF">BCR44DRAFT_1429689</name>
</gene>
<sequence>MRRLFAAFFLFFFLSFFFPPCVPCLLFSCSFISSLAYIHRFLFVSTYSCSFDMDAWITVLVLACGFAC</sequence>
<feature type="chain" id="PRO_5012530938" description="Secreted peptide" evidence="1">
    <location>
        <begin position="24"/>
        <end position="68"/>
    </location>
</feature>
<evidence type="ECO:0000313" key="3">
    <source>
        <dbReference type="Proteomes" id="UP000193411"/>
    </source>
</evidence>
<dbReference type="PROSITE" id="PS51257">
    <property type="entry name" value="PROKAR_LIPOPROTEIN"/>
    <property type="match status" value="1"/>
</dbReference>
<accession>A0A1Y2HSV1</accession>
<dbReference type="Proteomes" id="UP000193411">
    <property type="component" value="Unassembled WGS sequence"/>
</dbReference>
<organism evidence="2 3">
    <name type="scientific">Catenaria anguillulae PL171</name>
    <dbReference type="NCBI Taxonomy" id="765915"/>
    <lineage>
        <taxon>Eukaryota</taxon>
        <taxon>Fungi</taxon>
        <taxon>Fungi incertae sedis</taxon>
        <taxon>Blastocladiomycota</taxon>
        <taxon>Blastocladiomycetes</taxon>
        <taxon>Blastocladiales</taxon>
        <taxon>Catenariaceae</taxon>
        <taxon>Catenaria</taxon>
    </lineage>
</organism>
<evidence type="ECO:0000256" key="1">
    <source>
        <dbReference type="SAM" id="SignalP"/>
    </source>
</evidence>
<name>A0A1Y2HSV1_9FUNG</name>
<keyword evidence="1" id="KW-0732">Signal</keyword>
<proteinExistence type="predicted"/>
<protein>
    <recommendedName>
        <fullName evidence="4">Secreted peptide</fullName>
    </recommendedName>
</protein>
<dbReference type="AlphaFoldDB" id="A0A1Y2HSV1"/>
<feature type="signal peptide" evidence="1">
    <location>
        <begin position="1"/>
        <end position="23"/>
    </location>
</feature>
<evidence type="ECO:0000313" key="2">
    <source>
        <dbReference type="EMBL" id="ORZ37668.1"/>
    </source>
</evidence>